<comment type="caution">
    <text evidence="2">The sequence shown here is derived from an EMBL/GenBank/DDBJ whole genome shotgun (WGS) entry which is preliminary data.</text>
</comment>
<evidence type="ECO:0000313" key="2">
    <source>
        <dbReference type="EMBL" id="MDC2959490.1"/>
    </source>
</evidence>
<dbReference type="Proteomes" id="UP001221328">
    <property type="component" value="Unassembled WGS sequence"/>
</dbReference>
<feature type="region of interest" description="Disordered" evidence="1">
    <location>
        <begin position="57"/>
        <end position="137"/>
    </location>
</feature>
<reference evidence="2 3" key="1">
    <citation type="journal article" date="2015" name="Int. J. Syst. Evol. Microbiol.">
        <title>Streptomyces gilvifuscus sp. nov., an actinomycete that produces antibacterial compounds isolated from soil.</title>
        <authorList>
            <person name="Nguyen T.M."/>
            <person name="Kim J."/>
        </authorList>
    </citation>
    <scope>NUCLEOTIDE SEQUENCE [LARGE SCALE GENOMIC DNA]</scope>
    <source>
        <strain evidence="2 3">T113</strain>
    </source>
</reference>
<dbReference type="EMBL" id="JAQOSK010000017">
    <property type="protein sequence ID" value="MDC2959490.1"/>
    <property type="molecule type" value="Genomic_DNA"/>
</dbReference>
<gene>
    <name evidence="2" type="ORF">PO587_34195</name>
</gene>
<protein>
    <recommendedName>
        <fullName evidence="4">Secreted protein</fullName>
    </recommendedName>
</protein>
<keyword evidence="3" id="KW-1185">Reference proteome</keyword>
<evidence type="ECO:0000256" key="1">
    <source>
        <dbReference type="SAM" id="MobiDB-lite"/>
    </source>
</evidence>
<evidence type="ECO:0008006" key="4">
    <source>
        <dbReference type="Google" id="ProtNLM"/>
    </source>
</evidence>
<feature type="compositionally biased region" description="Basic and acidic residues" evidence="1">
    <location>
        <begin position="77"/>
        <end position="86"/>
    </location>
</feature>
<sequence length="137" mass="13631">MHHAASTVPRPRGARPPATAVLAAIVLALVAALGIAGPATGATGGTAVAAAALDHHRDAGPHADDGGDTAYVLRAATRPETHREQPAPRCDLTACDQDTGPTPPTCAQPPASGEHLPGAQPHAHDDRGRAPPAPSGN</sequence>
<organism evidence="2 3">
    <name type="scientific">Streptomyces gilvifuscus</name>
    <dbReference type="NCBI Taxonomy" id="1550617"/>
    <lineage>
        <taxon>Bacteria</taxon>
        <taxon>Bacillati</taxon>
        <taxon>Actinomycetota</taxon>
        <taxon>Actinomycetes</taxon>
        <taxon>Kitasatosporales</taxon>
        <taxon>Streptomycetaceae</taxon>
        <taxon>Streptomyces</taxon>
    </lineage>
</organism>
<accession>A0ABT5G3R7</accession>
<evidence type="ECO:0000313" key="3">
    <source>
        <dbReference type="Proteomes" id="UP001221328"/>
    </source>
</evidence>
<dbReference type="RefSeq" id="WP_272177899.1">
    <property type="nucleotide sequence ID" value="NZ_JAQOSK010000017.1"/>
</dbReference>
<proteinExistence type="predicted"/>
<name>A0ABT5G3R7_9ACTN</name>